<feature type="transmembrane region" description="Helical" evidence="3">
    <location>
        <begin position="7"/>
        <end position="27"/>
    </location>
</feature>
<gene>
    <name evidence="4" type="ORF">LTR69_008428</name>
</gene>
<evidence type="ECO:0000256" key="2">
    <source>
        <dbReference type="SAM" id="MobiDB-lite"/>
    </source>
</evidence>
<name>A0ABR0J3T6_9EURO</name>
<organism evidence="4 5">
    <name type="scientific">Exophiala sideris</name>
    <dbReference type="NCBI Taxonomy" id="1016849"/>
    <lineage>
        <taxon>Eukaryota</taxon>
        <taxon>Fungi</taxon>
        <taxon>Dikarya</taxon>
        <taxon>Ascomycota</taxon>
        <taxon>Pezizomycotina</taxon>
        <taxon>Eurotiomycetes</taxon>
        <taxon>Chaetothyriomycetidae</taxon>
        <taxon>Chaetothyriales</taxon>
        <taxon>Herpotrichiellaceae</taxon>
        <taxon>Exophiala</taxon>
    </lineage>
</organism>
<evidence type="ECO:0000313" key="5">
    <source>
        <dbReference type="Proteomes" id="UP001345691"/>
    </source>
</evidence>
<reference evidence="4 5" key="1">
    <citation type="submission" date="2023-08" db="EMBL/GenBank/DDBJ databases">
        <title>Black Yeasts Isolated from many extreme environments.</title>
        <authorList>
            <person name="Coleine C."/>
            <person name="Stajich J.E."/>
            <person name="Selbmann L."/>
        </authorList>
    </citation>
    <scope>NUCLEOTIDE SEQUENCE [LARGE SCALE GENOMIC DNA]</scope>
    <source>
        <strain evidence="4 5">CCFEE 6328</strain>
    </source>
</reference>
<keyword evidence="5" id="KW-1185">Reference proteome</keyword>
<keyword evidence="1" id="KW-0175">Coiled coil</keyword>
<feature type="coiled-coil region" evidence="1">
    <location>
        <begin position="227"/>
        <end position="261"/>
    </location>
</feature>
<keyword evidence="3" id="KW-0812">Transmembrane</keyword>
<dbReference type="EMBL" id="JAVRRF010000020">
    <property type="protein sequence ID" value="KAK5055595.1"/>
    <property type="molecule type" value="Genomic_DNA"/>
</dbReference>
<dbReference type="Proteomes" id="UP001345691">
    <property type="component" value="Unassembled WGS sequence"/>
</dbReference>
<feature type="region of interest" description="Disordered" evidence="2">
    <location>
        <begin position="610"/>
        <end position="660"/>
    </location>
</feature>
<accession>A0ABR0J3T6</accession>
<protein>
    <submittedName>
        <fullName evidence="4">Uncharacterized protein</fullName>
    </submittedName>
</protein>
<evidence type="ECO:0000313" key="4">
    <source>
        <dbReference type="EMBL" id="KAK5055595.1"/>
    </source>
</evidence>
<feature type="compositionally biased region" description="Acidic residues" evidence="2">
    <location>
        <begin position="650"/>
        <end position="660"/>
    </location>
</feature>
<sequence>MAWQVIALLLLIVDLTGFLLTYLTSWYDDAFSQWVSAQYNDFRGYLAMNDYFDLDAFDNLLWWGGLFIFIPLLYTLSRLALNYDQVKPRESKGSADNPVSLFPGFLRCRPSVHNGVERVLCWVLDTLATFPSSSLLPSEVFFVPGSFPEDNSDLLAVVEGGVVQVNEGLEDVPVEVQKLAIVAPVSTIEIAAQIVVYAEEPATDKVALLEGQKTGLERDLAAATVRAKDAEKVTSALKLELDDVKAERDELKTKVGTLATEHDDEPTELNTPDTVKLKTMTTYRPDSIPARVNTSNCWKKVGEYGKSAIDCGKTGQQLEALRETCNNQLRQTGIKEEELRVLGGRCDQQCQLTNTKEEELNILQESYNSEKQQKEAKEQELKALQAEQNSQSEQRKDYARLVFKADSQKNRIDQLTSELDGTKQAGNELSKMFSDAQQKMAQQESEIADLRNKLTLATATKADVNATTMEVDAESDATATNLQAKDRLIAELRRELAQAKAEAKQLYSGQIDDLRMEKIMLECDLDTLRKKNKALGDAVTEFEKDCHEQHRNVVDANRQKKLLEKRIEFLQDKLEGVEFELRMFKDGHEFDVEQQNEEIAAVKEEYEEEVKKESAKTSTLQTQMAANANQQEAERMWSNLDKSDTGNGMESEDSGVSEEE</sequence>
<keyword evidence="3" id="KW-0472">Membrane</keyword>
<evidence type="ECO:0000256" key="1">
    <source>
        <dbReference type="SAM" id="Coils"/>
    </source>
</evidence>
<evidence type="ECO:0000256" key="3">
    <source>
        <dbReference type="SAM" id="Phobius"/>
    </source>
</evidence>
<comment type="caution">
    <text evidence="4">The sequence shown here is derived from an EMBL/GenBank/DDBJ whole genome shotgun (WGS) entry which is preliminary data.</text>
</comment>
<keyword evidence="3" id="KW-1133">Transmembrane helix</keyword>
<feature type="transmembrane region" description="Helical" evidence="3">
    <location>
        <begin position="60"/>
        <end position="81"/>
    </location>
</feature>
<proteinExistence type="predicted"/>